<keyword evidence="5" id="KW-0274">FAD</keyword>
<dbReference type="CDD" id="cd00207">
    <property type="entry name" value="fer2"/>
    <property type="match status" value="1"/>
</dbReference>
<evidence type="ECO:0000256" key="3">
    <source>
        <dbReference type="ARBA" id="ARBA00022714"/>
    </source>
</evidence>
<accession>A0ABP4ZAL4</accession>
<dbReference type="RefSeq" id="WP_344098628.1">
    <property type="nucleotide sequence ID" value="NZ_BAAANL010000001.1"/>
</dbReference>
<dbReference type="Gene3D" id="3.10.20.30">
    <property type="match status" value="1"/>
</dbReference>
<dbReference type="SUPFAM" id="SSF63380">
    <property type="entry name" value="Riboflavin synthase domain-like"/>
    <property type="match status" value="1"/>
</dbReference>
<feature type="compositionally biased region" description="Basic and acidic residues" evidence="9">
    <location>
        <begin position="1"/>
        <end position="10"/>
    </location>
</feature>
<feature type="region of interest" description="Disordered" evidence="9">
    <location>
        <begin position="293"/>
        <end position="329"/>
    </location>
</feature>
<comment type="caution">
    <text evidence="12">The sequence shown here is derived from an EMBL/GenBank/DDBJ whole genome shotgun (WGS) entry which is preliminary data.</text>
</comment>
<dbReference type="EMBL" id="BAAANL010000001">
    <property type="protein sequence ID" value="GAA1848050.1"/>
    <property type="molecule type" value="Genomic_DNA"/>
</dbReference>
<evidence type="ECO:0000256" key="2">
    <source>
        <dbReference type="ARBA" id="ARBA00022630"/>
    </source>
</evidence>
<dbReference type="InterPro" id="IPR008333">
    <property type="entry name" value="Cbr1-like_FAD-bd_dom"/>
</dbReference>
<dbReference type="PANTHER" id="PTHR47354:SF8">
    <property type="entry name" value="1,2-PHENYLACETYL-COA EPOXIDASE, SUBUNIT E"/>
    <property type="match status" value="1"/>
</dbReference>
<evidence type="ECO:0000256" key="9">
    <source>
        <dbReference type="SAM" id="MobiDB-lite"/>
    </source>
</evidence>
<dbReference type="PROSITE" id="PS00197">
    <property type="entry name" value="2FE2S_FER_1"/>
    <property type="match status" value="1"/>
</dbReference>
<evidence type="ECO:0000313" key="12">
    <source>
        <dbReference type="EMBL" id="GAA1848050.1"/>
    </source>
</evidence>
<dbReference type="InterPro" id="IPR006058">
    <property type="entry name" value="2Fe2S_fd_BS"/>
</dbReference>
<dbReference type="CDD" id="cd06214">
    <property type="entry name" value="PA_degradation_oxidoreductase_like"/>
    <property type="match status" value="1"/>
</dbReference>
<dbReference type="InterPro" id="IPR017938">
    <property type="entry name" value="Riboflavin_synthase-like_b-brl"/>
</dbReference>
<dbReference type="InterPro" id="IPR001433">
    <property type="entry name" value="OxRdtase_FAD/NAD-bd"/>
</dbReference>
<organism evidence="12 13">
    <name type="scientific">Myceligenerans crystallogenes</name>
    <dbReference type="NCBI Taxonomy" id="316335"/>
    <lineage>
        <taxon>Bacteria</taxon>
        <taxon>Bacillati</taxon>
        <taxon>Actinomycetota</taxon>
        <taxon>Actinomycetes</taxon>
        <taxon>Micrococcales</taxon>
        <taxon>Promicromonosporaceae</taxon>
        <taxon>Myceligenerans</taxon>
    </lineage>
</organism>
<dbReference type="InterPro" id="IPR050415">
    <property type="entry name" value="MRET"/>
</dbReference>
<evidence type="ECO:0000259" key="10">
    <source>
        <dbReference type="PROSITE" id="PS51085"/>
    </source>
</evidence>
<dbReference type="InterPro" id="IPR012675">
    <property type="entry name" value="Beta-grasp_dom_sf"/>
</dbReference>
<dbReference type="PANTHER" id="PTHR47354">
    <property type="entry name" value="NADH OXIDOREDUCTASE HCR"/>
    <property type="match status" value="1"/>
</dbReference>
<dbReference type="Proteomes" id="UP001501094">
    <property type="component" value="Unassembled WGS sequence"/>
</dbReference>
<proteinExistence type="predicted"/>
<keyword evidence="2" id="KW-0285">Flavoprotein</keyword>
<dbReference type="Pfam" id="PF00175">
    <property type="entry name" value="NAD_binding_1"/>
    <property type="match status" value="1"/>
</dbReference>
<feature type="domain" description="FAD-binding FR-type" evidence="11">
    <location>
        <begin position="44"/>
        <end position="151"/>
    </location>
</feature>
<evidence type="ECO:0000256" key="1">
    <source>
        <dbReference type="ARBA" id="ARBA00001974"/>
    </source>
</evidence>
<keyword evidence="7" id="KW-0408">Iron</keyword>
<evidence type="ECO:0000256" key="8">
    <source>
        <dbReference type="ARBA" id="ARBA00023014"/>
    </source>
</evidence>
<comment type="cofactor">
    <cofactor evidence="1">
        <name>FAD</name>
        <dbReference type="ChEBI" id="CHEBI:57692"/>
    </cofactor>
</comment>
<keyword evidence="13" id="KW-1185">Reference proteome</keyword>
<dbReference type="SUPFAM" id="SSF54292">
    <property type="entry name" value="2Fe-2S ferredoxin-like"/>
    <property type="match status" value="1"/>
</dbReference>
<evidence type="ECO:0000256" key="6">
    <source>
        <dbReference type="ARBA" id="ARBA00023002"/>
    </source>
</evidence>
<dbReference type="InterPro" id="IPR036010">
    <property type="entry name" value="2Fe-2S_ferredoxin-like_sf"/>
</dbReference>
<evidence type="ECO:0000313" key="13">
    <source>
        <dbReference type="Proteomes" id="UP001501094"/>
    </source>
</evidence>
<dbReference type="InterPro" id="IPR039261">
    <property type="entry name" value="FNR_nucleotide-bd"/>
</dbReference>
<gene>
    <name evidence="12" type="primary">paaK</name>
    <name evidence="12" type="ORF">GCM10009751_00200</name>
</gene>
<dbReference type="InterPro" id="IPR001041">
    <property type="entry name" value="2Fe-2S_ferredoxin-type"/>
</dbReference>
<keyword evidence="6" id="KW-0560">Oxidoreductase</keyword>
<evidence type="ECO:0000256" key="4">
    <source>
        <dbReference type="ARBA" id="ARBA00022723"/>
    </source>
</evidence>
<dbReference type="PROSITE" id="PS51384">
    <property type="entry name" value="FAD_FR"/>
    <property type="match status" value="1"/>
</dbReference>
<dbReference type="Pfam" id="PF00970">
    <property type="entry name" value="FAD_binding_6"/>
    <property type="match status" value="1"/>
</dbReference>
<feature type="region of interest" description="Disordered" evidence="9">
    <location>
        <begin position="1"/>
        <end position="38"/>
    </location>
</feature>
<dbReference type="Gene3D" id="2.40.30.10">
    <property type="entry name" value="Translation factors"/>
    <property type="match status" value="1"/>
</dbReference>
<keyword evidence="3" id="KW-0001">2Fe-2S</keyword>
<feature type="domain" description="2Fe-2S ferredoxin-type" evidence="10">
    <location>
        <begin position="345"/>
        <end position="436"/>
    </location>
</feature>
<dbReference type="InterPro" id="IPR017927">
    <property type="entry name" value="FAD-bd_FR_type"/>
</dbReference>
<dbReference type="Pfam" id="PF00111">
    <property type="entry name" value="Fer2"/>
    <property type="match status" value="1"/>
</dbReference>
<dbReference type="PROSITE" id="PS51085">
    <property type="entry name" value="2FE2S_FER_2"/>
    <property type="match status" value="1"/>
</dbReference>
<keyword evidence="8" id="KW-0411">Iron-sulfur</keyword>
<dbReference type="SUPFAM" id="SSF52343">
    <property type="entry name" value="Ferredoxin reductase-like, C-terminal NADP-linked domain"/>
    <property type="match status" value="1"/>
</dbReference>
<sequence length="436" mass="45715">MGESVIDRTPDGTGRAAGGSVRPGSGDPAGGGAERAGAARRRRARFHALTVAGVRPLTDRSVEVVLAVPDELRGEYDYLPGQNVALRAEIGGREVRRSYSLCRAPSSAGNDVIAVAIKRDEGGLFSVWANEQLTPGMRLDVMTPQGTFTTELAGLDGKHLAAVAAGSGITPVMALARTVLERSATARFSLVFANRAASDVMFLGELADLKDRFPARFALHHVLTREKRTVPVLSGRLDAGRLDVLLERVVRARGVDEWFLCGPLGLVRECQAALARAGVEAARVRFELFTTDAEAGPDGRGDLPADGGAEPGGRPGDAPAGRVDEPGGGAAAAARGAVREIAVECVVEVTLDGVSSTVEIAEDSGDVILDAALRARPDAPYSCANGVCGTCRARLVSGSVEMRENYALEPEEIAAGYVLTCQSRPTSDRVTVDYDV</sequence>
<name>A0ABP4ZAL4_9MICO</name>
<reference evidence="13" key="1">
    <citation type="journal article" date="2019" name="Int. J. Syst. Evol. Microbiol.">
        <title>The Global Catalogue of Microorganisms (GCM) 10K type strain sequencing project: providing services to taxonomists for standard genome sequencing and annotation.</title>
        <authorList>
            <consortium name="The Broad Institute Genomics Platform"/>
            <consortium name="The Broad Institute Genome Sequencing Center for Infectious Disease"/>
            <person name="Wu L."/>
            <person name="Ma J."/>
        </authorList>
    </citation>
    <scope>NUCLEOTIDE SEQUENCE [LARGE SCALE GENOMIC DNA]</scope>
    <source>
        <strain evidence="13">JCM 14326</strain>
    </source>
</reference>
<protein>
    <submittedName>
        <fullName evidence="12">Phenylacetate-CoA oxygenase/reductase subunit PaaK</fullName>
    </submittedName>
</protein>
<evidence type="ECO:0000256" key="7">
    <source>
        <dbReference type="ARBA" id="ARBA00023004"/>
    </source>
</evidence>
<keyword evidence="4" id="KW-0479">Metal-binding</keyword>
<evidence type="ECO:0000259" key="11">
    <source>
        <dbReference type="PROSITE" id="PS51384"/>
    </source>
</evidence>
<dbReference type="Gene3D" id="3.40.50.80">
    <property type="entry name" value="Nucleotide-binding domain of ferredoxin-NADP reductase (FNR) module"/>
    <property type="match status" value="1"/>
</dbReference>
<evidence type="ECO:0000256" key="5">
    <source>
        <dbReference type="ARBA" id="ARBA00022827"/>
    </source>
</evidence>